<keyword evidence="2" id="KW-1185">Reference proteome</keyword>
<accession>A0A5J6TAM6</accession>
<reference evidence="1 2" key="1">
    <citation type="submission" date="2019-05" db="EMBL/GenBank/DDBJ databases">
        <title>Whole genome sequence analysis of broad host range Salmonella enterica bacteriophages.</title>
        <authorList>
            <person name="Bhandare S.G."/>
            <person name="Colavecchio A."/>
            <person name="Emond-Rheault J.-G."/>
            <person name="Hamel J."/>
            <person name="Kukavica-Ibrulj I."/>
            <person name="Boyle B."/>
            <person name="Levesque R.C."/>
            <person name="Goodridge L."/>
        </authorList>
    </citation>
    <scope>NUCLEOTIDE SEQUENCE [LARGE SCALE GENOMIC DNA]</scope>
</reference>
<dbReference type="EMBL" id="MK947458">
    <property type="protein sequence ID" value="QFG07515.1"/>
    <property type="molecule type" value="Genomic_DNA"/>
</dbReference>
<evidence type="ECO:0000313" key="1">
    <source>
        <dbReference type="EMBL" id="QFG07515.1"/>
    </source>
</evidence>
<dbReference type="RefSeq" id="YP_011651729.1">
    <property type="nucleotide sequence ID" value="NC_101270.1"/>
</dbReference>
<proteinExistence type="predicted"/>
<protein>
    <submittedName>
        <fullName evidence="1">Uncharacterized protein</fullName>
    </submittedName>
</protein>
<evidence type="ECO:0000313" key="2">
    <source>
        <dbReference type="Proteomes" id="UP000327387"/>
    </source>
</evidence>
<name>A0A5J6TAM6_9CAUD</name>
<sequence>MRKRRVACSRPLKFDCGCYCYHSTLYIYTVG</sequence>
<dbReference type="Proteomes" id="UP000327387">
    <property type="component" value="Segment"/>
</dbReference>
<organism evidence="1 2">
    <name type="scientific">Salmonella phage vB_SenS_SB10</name>
    <dbReference type="NCBI Taxonomy" id="2591134"/>
    <lineage>
        <taxon>Viruses</taxon>
        <taxon>Duplodnaviria</taxon>
        <taxon>Heunggongvirae</taxon>
        <taxon>Uroviricota</taxon>
        <taxon>Caudoviricetes</taxon>
        <taxon>Demerecviridae</taxon>
        <taxon>Markadamsvirinae</taxon>
        <taxon>Epseptimavirus</taxon>
        <taxon>Epseptimavirus SB10</taxon>
        <taxon>Epseptimavirus fuchur</taxon>
    </lineage>
</organism>